<evidence type="ECO:0000313" key="3">
    <source>
        <dbReference type="Proteomes" id="UP000283297"/>
    </source>
</evidence>
<keyword evidence="1" id="KW-0472">Membrane</keyword>
<proteinExistence type="predicted"/>
<name>A0A415JX66_9FIRM</name>
<dbReference type="Proteomes" id="UP000283297">
    <property type="component" value="Unassembled WGS sequence"/>
</dbReference>
<evidence type="ECO:0000313" key="2">
    <source>
        <dbReference type="EMBL" id="RHL28621.1"/>
    </source>
</evidence>
<dbReference type="RefSeq" id="WP_118370015.1">
    <property type="nucleotide sequence ID" value="NZ_QRON01000004.1"/>
</dbReference>
<protein>
    <submittedName>
        <fullName evidence="2">Uncharacterized protein</fullName>
    </submittedName>
</protein>
<keyword evidence="1" id="KW-0812">Transmembrane</keyword>
<accession>A0A415JX66</accession>
<feature type="transmembrane region" description="Helical" evidence="1">
    <location>
        <begin position="88"/>
        <end position="107"/>
    </location>
</feature>
<comment type="caution">
    <text evidence="2">The sequence shown here is derived from an EMBL/GenBank/DDBJ whole genome shotgun (WGS) entry which is preliminary data.</text>
</comment>
<sequence length="227" mass="26865">MNEIFDLLLNAEKANKLIENLAGYVVYIYPGIITIYLYNFFNAKITKNTQAFIIKSFAISYLYNIFLQLGLQKICFLKDKMQNDKVKYNIVLIIVAFVIPYIVYRFVNSIIFDRICGMLGISTSVTNIPFELLADKDEEVVCLKVYFKDEPYVYIGFLKEYEYEKDIDNYIILSGYRKYYVNSKHSEKLIEAHSAEEYKEKVFIKFSDIKRIEKLERKRAEKDIYSC</sequence>
<reference evidence="2 3" key="1">
    <citation type="submission" date="2018-08" db="EMBL/GenBank/DDBJ databases">
        <title>A genome reference for cultivated species of the human gut microbiota.</title>
        <authorList>
            <person name="Zou Y."/>
            <person name="Xue W."/>
            <person name="Luo G."/>
        </authorList>
    </citation>
    <scope>NUCLEOTIDE SEQUENCE [LARGE SCALE GENOMIC DNA]</scope>
    <source>
        <strain evidence="2 3">AF38-24</strain>
    </source>
</reference>
<gene>
    <name evidence="2" type="ORF">DW028_08220</name>
</gene>
<keyword evidence="1" id="KW-1133">Transmembrane helix</keyword>
<dbReference type="AlphaFoldDB" id="A0A415JX66"/>
<feature type="transmembrane region" description="Helical" evidence="1">
    <location>
        <begin position="21"/>
        <end position="41"/>
    </location>
</feature>
<organism evidence="2 3">
    <name type="scientific">Agathobacter rectalis</name>
    <dbReference type="NCBI Taxonomy" id="39491"/>
    <lineage>
        <taxon>Bacteria</taxon>
        <taxon>Bacillati</taxon>
        <taxon>Bacillota</taxon>
        <taxon>Clostridia</taxon>
        <taxon>Lachnospirales</taxon>
        <taxon>Lachnospiraceae</taxon>
        <taxon>Agathobacter</taxon>
    </lineage>
</organism>
<evidence type="ECO:0000256" key="1">
    <source>
        <dbReference type="SAM" id="Phobius"/>
    </source>
</evidence>
<feature type="transmembrane region" description="Helical" evidence="1">
    <location>
        <begin position="53"/>
        <end position="76"/>
    </location>
</feature>
<dbReference type="EMBL" id="QRON01000004">
    <property type="protein sequence ID" value="RHL28621.1"/>
    <property type="molecule type" value="Genomic_DNA"/>
</dbReference>